<dbReference type="STRING" id="930131.SAMN05216389_101441"/>
<gene>
    <name evidence="1" type="ORF">SAMN05216389_101441</name>
</gene>
<proteinExistence type="predicted"/>
<dbReference type="AlphaFoldDB" id="A0A1H9YJR7"/>
<evidence type="ECO:0000313" key="2">
    <source>
        <dbReference type="Proteomes" id="UP000198618"/>
    </source>
</evidence>
<sequence>MTRTYVLTVFDKSGGKLMDESFTAANDQEAKEVGTAKLSESGYNEHTHRCVSPEAKLVLFHR</sequence>
<keyword evidence="2" id="KW-1185">Reference proteome</keyword>
<evidence type="ECO:0000313" key="1">
    <source>
        <dbReference type="EMBL" id="SES69313.1"/>
    </source>
</evidence>
<accession>A0A1H9YJR7</accession>
<name>A0A1H9YJR7_9BACI</name>
<protein>
    <submittedName>
        <fullName evidence="1">YhzD-like protein</fullName>
    </submittedName>
</protein>
<reference evidence="1 2" key="1">
    <citation type="submission" date="2016-10" db="EMBL/GenBank/DDBJ databases">
        <authorList>
            <person name="de Groot N.N."/>
        </authorList>
    </citation>
    <scope>NUCLEOTIDE SEQUENCE [LARGE SCALE GENOMIC DNA]</scope>
    <source>
        <strain evidence="1 2">IBRC-M 10780</strain>
    </source>
</reference>
<dbReference type="EMBL" id="FOHE01000001">
    <property type="protein sequence ID" value="SES69313.1"/>
    <property type="molecule type" value="Genomic_DNA"/>
</dbReference>
<dbReference type="OrthoDB" id="2355652at2"/>
<dbReference type="InterPro" id="IPR025544">
    <property type="entry name" value="YhzD"/>
</dbReference>
<organism evidence="1 2">
    <name type="scientific">Oceanobacillus limi</name>
    <dbReference type="NCBI Taxonomy" id="930131"/>
    <lineage>
        <taxon>Bacteria</taxon>
        <taxon>Bacillati</taxon>
        <taxon>Bacillota</taxon>
        <taxon>Bacilli</taxon>
        <taxon>Bacillales</taxon>
        <taxon>Bacillaceae</taxon>
        <taxon>Oceanobacillus</taxon>
    </lineage>
</organism>
<dbReference type="Pfam" id="PF14120">
    <property type="entry name" value="YhzD"/>
    <property type="match status" value="1"/>
</dbReference>
<dbReference type="RefSeq" id="WP_090866335.1">
    <property type="nucleotide sequence ID" value="NZ_FOHE01000001.1"/>
</dbReference>
<dbReference type="Proteomes" id="UP000198618">
    <property type="component" value="Unassembled WGS sequence"/>
</dbReference>